<dbReference type="Proteomes" id="UP001302257">
    <property type="component" value="Chromosome"/>
</dbReference>
<dbReference type="RefSeq" id="WP_313866532.1">
    <property type="nucleotide sequence ID" value="NZ_CP132507.1"/>
</dbReference>
<dbReference type="Pfam" id="PF13177">
    <property type="entry name" value="DNA_pol3_delta2"/>
    <property type="match status" value="1"/>
</dbReference>
<proteinExistence type="predicted"/>
<protein>
    <submittedName>
        <fullName evidence="1">DNA polymerase III subunit delta</fullName>
    </submittedName>
</protein>
<organism evidence="1 2">
    <name type="scientific">Rhodoferax mekongensis</name>
    <dbReference type="NCBI Taxonomy" id="3068341"/>
    <lineage>
        <taxon>Bacteria</taxon>
        <taxon>Pseudomonadati</taxon>
        <taxon>Pseudomonadota</taxon>
        <taxon>Betaproteobacteria</taxon>
        <taxon>Burkholderiales</taxon>
        <taxon>Comamonadaceae</taxon>
        <taxon>Rhodoferax</taxon>
    </lineage>
</organism>
<name>A0ABZ0AVG4_9BURK</name>
<sequence length="341" mass="37125">MTQDKTFPMAPWIQRQTRSLLSQRGHAWLLQGPSGLGQYTLGLALARAWLCESPGPHGACGTCGSCHAIDVRTHADLCVLMPETTMLELLWPLSEKAQSEIDDKKRKPSKEIRVDAMREAVEFAQRTSARGRGKVVLVFPAEDMNHITANALLKTLEEPVGDVRFVLASESAHQLLPTIRSRCIAHTMEWPSPDEASDWLVAQGLSRDVIPLALQASGGRPDDAFAIASAGSALEAWPLIPKALLAGDTTVFKDWGAALQIDAAHKVCHDLMLQFSGAEPRFFPKTSLQGIKTDIKLLAQWSKQLAGAMKTMEHPLNAGLMAEALVSQAQSVLNSGDPRKK</sequence>
<dbReference type="EMBL" id="CP132507">
    <property type="protein sequence ID" value="WNO03645.1"/>
    <property type="molecule type" value="Genomic_DNA"/>
</dbReference>
<reference evidence="1 2" key="1">
    <citation type="submission" date="2023-08" db="EMBL/GenBank/DDBJ databases">
        <title>Rhodoferax potami sp. nov. and Rhodoferax mekongensis sp. nov., isolated from the Mekong River in Thailand.</title>
        <authorList>
            <person name="Kitikhun S."/>
            <person name="Charoenyingcharoen P."/>
            <person name="Siriarchawattana P."/>
            <person name="Likhitrattanapisal S."/>
            <person name="Nilsakha T."/>
            <person name="Chanpet A."/>
            <person name="Rattanawaree P."/>
            <person name="Ingsriswang S."/>
        </authorList>
    </citation>
    <scope>NUCLEOTIDE SEQUENCE [LARGE SCALE GENOMIC DNA]</scope>
    <source>
        <strain evidence="1 2">TBRC 17307</strain>
    </source>
</reference>
<dbReference type="Gene3D" id="3.40.50.300">
    <property type="entry name" value="P-loop containing nucleotide triphosphate hydrolases"/>
    <property type="match status" value="1"/>
</dbReference>
<dbReference type="PANTHER" id="PTHR11669:SF8">
    <property type="entry name" value="DNA POLYMERASE III SUBUNIT DELTA"/>
    <property type="match status" value="1"/>
</dbReference>
<dbReference type="SUPFAM" id="SSF52540">
    <property type="entry name" value="P-loop containing nucleoside triphosphate hydrolases"/>
    <property type="match status" value="1"/>
</dbReference>
<dbReference type="InterPro" id="IPR027417">
    <property type="entry name" value="P-loop_NTPase"/>
</dbReference>
<accession>A0ABZ0AVG4</accession>
<evidence type="ECO:0000313" key="1">
    <source>
        <dbReference type="EMBL" id="WNO03645.1"/>
    </source>
</evidence>
<keyword evidence="2" id="KW-1185">Reference proteome</keyword>
<dbReference type="PANTHER" id="PTHR11669">
    <property type="entry name" value="REPLICATION FACTOR C / DNA POLYMERASE III GAMMA-TAU SUBUNIT"/>
    <property type="match status" value="1"/>
</dbReference>
<evidence type="ECO:0000313" key="2">
    <source>
        <dbReference type="Proteomes" id="UP001302257"/>
    </source>
</evidence>
<dbReference type="InterPro" id="IPR050238">
    <property type="entry name" value="DNA_Rep/Repair_Clamp_Loader"/>
</dbReference>
<gene>
    <name evidence="1" type="ORF">RAN89_12035</name>
</gene>